<feature type="domain" description="Zinc finger DksA/TraR C4-type" evidence="6">
    <location>
        <begin position="101"/>
        <end position="136"/>
    </location>
</feature>
<evidence type="ECO:0000256" key="4">
    <source>
        <dbReference type="PROSITE-ProRule" id="PRU00510"/>
    </source>
</evidence>
<evidence type="ECO:0000259" key="6">
    <source>
        <dbReference type="Pfam" id="PF01258"/>
    </source>
</evidence>
<dbReference type="PANTHER" id="PTHR33823:SF4">
    <property type="entry name" value="GENERAL STRESS PROTEIN 16O"/>
    <property type="match status" value="1"/>
</dbReference>
<dbReference type="SUPFAM" id="SSF57716">
    <property type="entry name" value="Glucocorticoid receptor-like (DNA-binding domain)"/>
    <property type="match status" value="1"/>
</dbReference>
<name>A0A369CDC1_9GAMM</name>
<keyword evidence="1" id="KW-0479">Metal-binding</keyword>
<feature type="compositionally biased region" description="Basic and acidic residues" evidence="5">
    <location>
        <begin position="1"/>
        <end position="11"/>
    </location>
</feature>
<accession>A0A369CDC1</accession>
<evidence type="ECO:0000313" key="8">
    <source>
        <dbReference type="Proteomes" id="UP000252707"/>
    </source>
</evidence>
<evidence type="ECO:0000256" key="3">
    <source>
        <dbReference type="ARBA" id="ARBA00022833"/>
    </source>
</evidence>
<dbReference type="AlphaFoldDB" id="A0A369CDC1"/>
<evidence type="ECO:0000256" key="5">
    <source>
        <dbReference type="SAM" id="MobiDB-lite"/>
    </source>
</evidence>
<proteinExistence type="predicted"/>
<gene>
    <name evidence="7" type="ORF">DFQ59_103162</name>
</gene>
<organism evidence="7 8">
    <name type="scientific">Thioalbus denitrificans</name>
    <dbReference type="NCBI Taxonomy" id="547122"/>
    <lineage>
        <taxon>Bacteria</taxon>
        <taxon>Pseudomonadati</taxon>
        <taxon>Pseudomonadota</taxon>
        <taxon>Gammaproteobacteria</taxon>
        <taxon>Chromatiales</taxon>
        <taxon>Ectothiorhodospiraceae</taxon>
        <taxon>Thioalbus</taxon>
    </lineage>
</organism>
<protein>
    <submittedName>
        <fullName evidence="7">TraR/DksA family transcriptional regulator</fullName>
    </submittedName>
</protein>
<dbReference type="GO" id="GO:0008270">
    <property type="term" value="F:zinc ion binding"/>
    <property type="evidence" value="ECO:0007669"/>
    <property type="project" value="UniProtKB-KW"/>
</dbReference>
<sequence length="136" mass="15366">MPDWSRDDRDSTVSTRLGSETMSELDIEHYRRRLLAEREQLSETKATQHEEAATVELDQSRTGRLSRMDALLGQAMAQEQERRADQELRRIATALARCDSGDYGFCVDCGEPIAPARLEADPAAELCIRCAEAREH</sequence>
<dbReference type="Pfam" id="PF01258">
    <property type="entry name" value="zf-dskA_traR"/>
    <property type="match status" value="1"/>
</dbReference>
<keyword evidence="8" id="KW-1185">Reference proteome</keyword>
<keyword evidence="2" id="KW-0863">Zinc-finger</keyword>
<dbReference type="InterPro" id="IPR000962">
    <property type="entry name" value="Znf_DskA_TraR"/>
</dbReference>
<feature type="region of interest" description="Disordered" evidence="5">
    <location>
        <begin position="1"/>
        <end position="20"/>
    </location>
</feature>
<dbReference type="PANTHER" id="PTHR33823">
    <property type="entry name" value="RNA POLYMERASE-BINDING TRANSCRIPTION FACTOR DKSA-RELATED"/>
    <property type="match status" value="1"/>
</dbReference>
<reference evidence="7 8" key="1">
    <citation type="submission" date="2018-07" db="EMBL/GenBank/DDBJ databases">
        <title>Genomic Encyclopedia of Type Strains, Phase IV (KMG-IV): sequencing the most valuable type-strain genomes for metagenomic binning, comparative biology and taxonomic classification.</title>
        <authorList>
            <person name="Goeker M."/>
        </authorList>
    </citation>
    <scope>NUCLEOTIDE SEQUENCE [LARGE SCALE GENOMIC DNA]</scope>
    <source>
        <strain evidence="7 8">DSM 26407</strain>
    </source>
</reference>
<keyword evidence="3" id="KW-0862">Zinc</keyword>
<evidence type="ECO:0000256" key="1">
    <source>
        <dbReference type="ARBA" id="ARBA00022723"/>
    </source>
</evidence>
<dbReference type="EMBL" id="QPJY01000003">
    <property type="protein sequence ID" value="RCX31198.1"/>
    <property type="molecule type" value="Genomic_DNA"/>
</dbReference>
<dbReference type="Gene3D" id="1.20.120.910">
    <property type="entry name" value="DksA, coiled-coil domain"/>
    <property type="match status" value="1"/>
</dbReference>
<evidence type="ECO:0000313" key="7">
    <source>
        <dbReference type="EMBL" id="RCX31198.1"/>
    </source>
</evidence>
<evidence type="ECO:0000256" key="2">
    <source>
        <dbReference type="ARBA" id="ARBA00022771"/>
    </source>
</evidence>
<comment type="caution">
    <text evidence="7">The sequence shown here is derived from an EMBL/GenBank/DDBJ whole genome shotgun (WGS) entry which is preliminary data.</text>
</comment>
<dbReference type="PROSITE" id="PS51128">
    <property type="entry name" value="ZF_DKSA_2"/>
    <property type="match status" value="1"/>
</dbReference>
<feature type="zinc finger region" description="dksA C4-type" evidence="4">
    <location>
        <begin position="106"/>
        <end position="130"/>
    </location>
</feature>
<dbReference type="Proteomes" id="UP000252707">
    <property type="component" value="Unassembled WGS sequence"/>
</dbReference>